<evidence type="ECO:0000256" key="1">
    <source>
        <dbReference type="SAM" id="MobiDB-lite"/>
    </source>
</evidence>
<accession>A0A2S8BSJ5</accession>
<proteinExistence type="predicted"/>
<evidence type="ECO:0000313" key="2">
    <source>
        <dbReference type="EMBL" id="PQM49648.1"/>
    </source>
</evidence>
<protein>
    <submittedName>
        <fullName evidence="2">Uncharacterized protein</fullName>
    </submittedName>
</protein>
<name>A0A2S8BSJ5_9MYCO</name>
<sequence>MGHPEGAGRMRTVVVLDPLQQMLHPGVQQRAELRSGQRGFDRFADRDRDRHLGAIQLLGVILGPDPLRAPDDVRHDRHAGRDRHPGRAALELLELKAAADRGLGVDADQLAGLEVLAGGLERRGAVVAVHRDVAAAAHDRAGDAVIEHLLFGHEPHLAAQTLLVGRQAGEGEVEVAGVVDRDDGPAGLGQVLHSGDRELQPLQTPGQPRALDDRPVYRFHKSSD</sequence>
<evidence type="ECO:0000313" key="3">
    <source>
        <dbReference type="Proteomes" id="UP000238296"/>
    </source>
</evidence>
<feature type="compositionally biased region" description="Basic and acidic residues" evidence="1">
    <location>
        <begin position="210"/>
        <end position="224"/>
    </location>
</feature>
<reference evidence="2 3" key="1">
    <citation type="journal article" date="2017" name="Int. J. Syst. Evol. Microbiol.">
        <title>Mycobacterium talmoniae sp. nov., a slowly growing mycobacterium isolated from human respiratory samples.</title>
        <authorList>
            <person name="Davidson R.M."/>
            <person name="DeGroote M.A."/>
            <person name="Marola J.L."/>
            <person name="Buss S."/>
            <person name="Jones V."/>
            <person name="McNeil M.R."/>
            <person name="Freifeld A.G."/>
            <person name="Elaine Epperson L."/>
            <person name="Hasan N.A."/>
            <person name="Jackson M."/>
            <person name="Iwen P.C."/>
            <person name="Salfinger M."/>
            <person name="Strong M."/>
        </authorList>
    </citation>
    <scope>NUCLEOTIDE SEQUENCE [LARGE SCALE GENOMIC DNA]</scope>
    <source>
        <strain evidence="2 3">ATCC BAA-2683</strain>
    </source>
</reference>
<dbReference type="EMBL" id="PPEA01000024">
    <property type="protein sequence ID" value="PQM49648.1"/>
    <property type="molecule type" value="Genomic_DNA"/>
</dbReference>
<feature type="region of interest" description="Disordered" evidence="1">
    <location>
        <begin position="180"/>
        <end position="224"/>
    </location>
</feature>
<gene>
    <name evidence="2" type="ORF">C1Y40_00124</name>
</gene>
<dbReference type="AlphaFoldDB" id="A0A2S8BSJ5"/>
<organism evidence="2 3">
    <name type="scientific">Mycobacterium talmoniae</name>
    <dbReference type="NCBI Taxonomy" id="1858794"/>
    <lineage>
        <taxon>Bacteria</taxon>
        <taxon>Bacillati</taxon>
        <taxon>Actinomycetota</taxon>
        <taxon>Actinomycetes</taxon>
        <taxon>Mycobacteriales</taxon>
        <taxon>Mycobacteriaceae</taxon>
        <taxon>Mycobacterium</taxon>
    </lineage>
</organism>
<comment type="caution">
    <text evidence="2">The sequence shown here is derived from an EMBL/GenBank/DDBJ whole genome shotgun (WGS) entry which is preliminary data.</text>
</comment>
<dbReference type="Proteomes" id="UP000238296">
    <property type="component" value="Unassembled WGS sequence"/>
</dbReference>